<dbReference type="RefSeq" id="WP_135432021.1">
    <property type="nucleotide sequence ID" value="NZ_RPEM01000008.1"/>
</dbReference>
<evidence type="ECO:0000256" key="2">
    <source>
        <dbReference type="ARBA" id="ARBA00022729"/>
    </source>
</evidence>
<evidence type="ECO:0000256" key="3">
    <source>
        <dbReference type="SAM" id="SignalP"/>
    </source>
</evidence>
<dbReference type="SMART" id="SM00869">
    <property type="entry name" value="Autotransporter"/>
    <property type="match status" value="1"/>
</dbReference>
<gene>
    <name evidence="5" type="ORF">EEB11_13015</name>
</gene>
<dbReference type="Pfam" id="PF03797">
    <property type="entry name" value="Autotransporter"/>
    <property type="match status" value="1"/>
</dbReference>
<evidence type="ECO:0000313" key="5">
    <source>
        <dbReference type="EMBL" id="TGD42660.1"/>
    </source>
</evidence>
<dbReference type="InterPro" id="IPR005546">
    <property type="entry name" value="Autotransporte_beta"/>
</dbReference>
<accession>A0ABY2KJQ7</accession>
<keyword evidence="6" id="KW-1185">Reference proteome</keyword>
<dbReference type="SUPFAM" id="SSF103515">
    <property type="entry name" value="Autotransporter"/>
    <property type="match status" value="1"/>
</dbReference>
<comment type="caution">
    <text evidence="5">The sequence shown here is derived from an EMBL/GenBank/DDBJ whole genome shotgun (WGS) entry which is preliminary data.</text>
</comment>
<dbReference type="InterPro" id="IPR036709">
    <property type="entry name" value="Autotransporte_beta_dom_sf"/>
</dbReference>
<dbReference type="Proteomes" id="UP000297741">
    <property type="component" value="Unassembled WGS sequence"/>
</dbReference>
<feature type="domain" description="Autotransporter" evidence="4">
    <location>
        <begin position="372"/>
        <end position="651"/>
    </location>
</feature>
<organism evidence="5 6">
    <name type="scientific">Pseudotabrizicola sediminis</name>
    <dbReference type="NCBI Taxonomy" id="2486418"/>
    <lineage>
        <taxon>Bacteria</taxon>
        <taxon>Pseudomonadati</taxon>
        <taxon>Pseudomonadota</taxon>
        <taxon>Alphaproteobacteria</taxon>
        <taxon>Rhodobacterales</taxon>
        <taxon>Paracoccaceae</taxon>
        <taxon>Pseudotabrizicola</taxon>
    </lineage>
</organism>
<evidence type="ECO:0000313" key="6">
    <source>
        <dbReference type="Proteomes" id="UP000297741"/>
    </source>
</evidence>
<feature type="chain" id="PRO_5047468431" evidence="3">
    <location>
        <begin position="27"/>
        <end position="651"/>
    </location>
</feature>
<comment type="similarity">
    <text evidence="1">Belongs to the ice-binding protein family.</text>
</comment>
<reference evidence="5 6" key="1">
    <citation type="submission" date="2018-11" db="EMBL/GenBank/DDBJ databases">
        <title>Tabrizicola sp. isolated from sediment of alpine lake.</title>
        <authorList>
            <person name="Liu Z."/>
        </authorList>
    </citation>
    <scope>NUCLEOTIDE SEQUENCE [LARGE SCALE GENOMIC DNA]</scope>
    <source>
        <strain evidence="5 6">DRYC-M-16</strain>
    </source>
</reference>
<dbReference type="Pfam" id="PF11999">
    <property type="entry name" value="Ice_binding"/>
    <property type="match status" value="1"/>
</dbReference>
<evidence type="ECO:0000259" key="4">
    <source>
        <dbReference type="PROSITE" id="PS51208"/>
    </source>
</evidence>
<dbReference type="PROSITE" id="PS51208">
    <property type="entry name" value="AUTOTRANSPORTER"/>
    <property type="match status" value="1"/>
</dbReference>
<protein>
    <submittedName>
        <fullName evidence="5">DUF3494 domain-containing protein</fullName>
    </submittedName>
</protein>
<sequence>MGSKVAKIFISTVCTFFVAIPLGVFSSTQGKAQDLQSFGVIAGQTVTNTGPTTIVGNIAISPGTAYTGDGSVTHTGSTHLADPVAIRVQNDLTTLYAVLAGRPTSSGGDLTGKDLGGMILMGGVYNFDGSASIATGQTLTLDGGGNPDTVFIFNIGSTLITESESSVQLVKGAQGGNVFYRVGSSATLHTSSVLEGQIVALTSITMNTSASVNCGAVFARNGSVTLDTNTIRICTLAAPVFNDVITDSTLTGNERAVFDGLRKFVAGGGTLPLGFLILGVTQTPAELAISLSQLSGQVSTGVAPMGIQATDDFLDAFLRSGRTSYSTPKPLRNDGVPVGLVREKINTAYTGKYGLDPTSGAATLYDADSMAAPSPDWTMWVSGYGSRSTTDGDLSLGQAARTTTNKGVAVGLTFAPSDATNFGVALAWSKADFLLNDAMGSGTSDTLFLGLRGRTVSELGYLEGAIAFGRGDIRTDRTVTIAAFDRLGAETTGNALAAHVEAGYQMGVFTPFVGLRAQSFKTAAYAESAVSGSDSYALAYEAATTTSVRSELGVDMQWSQALGRNSATSFGIRAAWGHEFASDPTNRPSFASVSGASFAVTGATQSRDSVTLSANMGVATANGLTIDGGLTAEYASNARDYGGSIKMGYRW</sequence>
<feature type="signal peptide" evidence="3">
    <location>
        <begin position="1"/>
        <end position="26"/>
    </location>
</feature>
<proteinExistence type="inferred from homology"/>
<name>A0ABY2KJQ7_9RHOB</name>
<dbReference type="InterPro" id="IPR021884">
    <property type="entry name" value="Ice-bd_prot"/>
</dbReference>
<evidence type="ECO:0000256" key="1">
    <source>
        <dbReference type="ARBA" id="ARBA00005445"/>
    </source>
</evidence>
<dbReference type="Gene3D" id="2.40.128.130">
    <property type="entry name" value="Autotransporter beta-domain"/>
    <property type="match status" value="1"/>
</dbReference>
<keyword evidence="2 3" id="KW-0732">Signal</keyword>
<dbReference type="EMBL" id="RPEM01000008">
    <property type="protein sequence ID" value="TGD42660.1"/>
    <property type="molecule type" value="Genomic_DNA"/>
</dbReference>